<reference evidence="6" key="3">
    <citation type="submission" date="2020-12" db="UniProtKB">
        <authorList>
            <consortium name="EnsemblPlants"/>
        </authorList>
    </citation>
    <scope>IDENTIFICATION</scope>
</reference>
<evidence type="ECO:0008006" key="8">
    <source>
        <dbReference type="Google" id="ProtNLM"/>
    </source>
</evidence>
<evidence type="ECO:0000256" key="2">
    <source>
        <dbReference type="ARBA" id="ARBA00022603"/>
    </source>
</evidence>
<dbReference type="Gramene" id="Pp3c17_2650V3.4">
    <property type="protein sequence ID" value="Pp3c17_2650V3.4"/>
    <property type="gene ID" value="Pp3c17_2650"/>
</dbReference>
<organism evidence="6 7">
    <name type="scientific">Physcomitrium patens</name>
    <name type="common">Spreading-leaved earth moss</name>
    <name type="synonym">Physcomitrella patens</name>
    <dbReference type="NCBI Taxonomy" id="3218"/>
    <lineage>
        <taxon>Eukaryota</taxon>
        <taxon>Viridiplantae</taxon>
        <taxon>Streptophyta</taxon>
        <taxon>Embryophyta</taxon>
        <taxon>Bryophyta</taxon>
        <taxon>Bryophytina</taxon>
        <taxon>Bryopsida</taxon>
        <taxon>Funariidae</taxon>
        <taxon>Funariales</taxon>
        <taxon>Funariaceae</taxon>
        <taxon>Physcomitrium</taxon>
    </lineage>
</organism>
<dbReference type="Gramene" id="Pp3c17_2650V3.5">
    <property type="protein sequence ID" value="Pp3c17_2650V3.5"/>
    <property type="gene ID" value="Pp3c17_2650"/>
</dbReference>
<evidence type="ECO:0000256" key="5">
    <source>
        <dbReference type="SAM" id="MobiDB-lite"/>
    </source>
</evidence>
<keyword evidence="3" id="KW-0808">Transferase</keyword>
<dbReference type="SUPFAM" id="SSF53335">
    <property type="entry name" value="S-adenosyl-L-methionine-dependent methyltransferases"/>
    <property type="match status" value="3"/>
</dbReference>
<keyword evidence="4" id="KW-0511">Multifunctional enzyme</keyword>
<evidence type="ECO:0000256" key="4">
    <source>
        <dbReference type="ARBA" id="ARBA00023268"/>
    </source>
</evidence>
<protein>
    <recommendedName>
        <fullName evidence="8">Methyltransferase type 11 domain-containing protein</fullName>
    </recommendedName>
</protein>
<dbReference type="EnsemblPlants" id="Pp3c17_2650V3.6">
    <property type="protein sequence ID" value="Pp3c17_2650V3.6"/>
    <property type="gene ID" value="Pp3c17_2650"/>
</dbReference>
<evidence type="ECO:0000256" key="3">
    <source>
        <dbReference type="ARBA" id="ARBA00022679"/>
    </source>
</evidence>
<dbReference type="AlphaFoldDB" id="A0A7I4BC80"/>
<accession>A0A7I4BC80</accession>
<dbReference type="Proteomes" id="UP000006727">
    <property type="component" value="Chromosome 17"/>
</dbReference>
<dbReference type="PANTHER" id="PTHR12176:SF78">
    <property type="entry name" value="EEF1A LYSINE AND N-TERMINAL METHYLTRANSFERASE"/>
    <property type="match status" value="1"/>
</dbReference>
<feature type="region of interest" description="Disordered" evidence="5">
    <location>
        <begin position="479"/>
        <end position="503"/>
    </location>
</feature>
<dbReference type="RefSeq" id="XP_024401128.1">
    <property type="nucleotide sequence ID" value="XM_024545360.2"/>
</dbReference>
<evidence type="ECO:0000313" key="6">
    <source>
        <dbReference type="EnsemblPlants" id="Pp3c17_2650V3.4"/>
    </source>
</evidence>
<evidence type="ECO:0000256" key="1">
    <source>
        <dbReference type="ARBA" id="ARBA00008361"/>
    </source>
</evidence>
<dbReference type="GeneID" id="112294657"/>
<dbReference type="GO" id="GO:0032259">
    <property type="term" value="P:methylation"/>
    <property type="evidence" value="ECO:0007669"/>
    <property type="project" value="UniProtKB-KW"/>
</dbReference>
<dbReference type="Gramene" id="Pp3c17_2650V3.6">
    <property type="protein sequence ID" value="Pp3c17_2650V3.6"/>
    <property type="gene ID" value="Pp3c17_2650"/>
</dbReference>
<reference evidence="6 7" key="1">
    <citation type="journal article" date="2008" name="Science">
        <title>The Physcomitrella genome reveals evolutionary insights into the conquest of land by plants.</title>
        <authorList>
            <person name="Rensing S."/>
            <person name="Lang D."/>
            <person name="Zimmer A."/>
            <person name="Terry A."/>
            <person name="Salamov A."/>
            <person name="Shapiro H."/>
            <person name="Nishiyama T."/>
            <person name="Perroud P.-F."/>
            <person name="Lindquist E."/>
            <person name="Kamisugi Y."/>
            <person name="Tanahashi T."/>
            <person name="Sakakibara K."/>
            <person name="Fujita T."/>
            <person name="Oishi K."/>
            <person name="Shin-I T."/>
            <person name="Kuroki Y."/>
            <person name="Toyoda A."/>
            <person name="Suzuki Y."/>
            <person name="Hashimoto A."/>
            <person name="Yamaguchi K."/>
            <person name="Sugano A."/>
            <person name="Kohara Y."/>
            <person name="Fujiyama A."/>
            <person name="Anterola A."/>
            <person name="Aoki S."/>
            <person name="Ashton N."/>
            <person name="Barbazuk W.B."/>
            <person name="Barker E."/>
            <person name="Bennetzen J."/>
            <person name="Bezanilla M."/>
            <person name="Blankenship R."/>
            <person name="Cho S.H."/>
            <person name="Dutcher S."/>
            <person name="Estelle M."/>
            <person name="Fawcett J.A."/>
            <person name="Gundlach H."/>
            <person name="Hanada K."/>
            <person name="Heyl A."/>
            <person name="Hicks K.A."/>
            <person name="Hugh J."/>
            <person name="Lohr M."/>
            <person name="Mayer K."/>
            <person name="Melkozernov A."/>
            <person name="Murata T."/>
            <person name="Nelson D."/>
            <person name="Pils B."/>
            <person name="Prigge M."/>
            <person name="Reiss B."/>
            <person name="Renner T."/>
            <person name="Rombauts S."/>
            <person name="Rushton P."/>
            <person name="Sanderfoot A."/>
            <person name="Schween G."/>
            <person name="Shiu S.-H."/>
            <person name="Stueber K."/>
            <person name="Theodoulou F.L."/>
            <person name="Tu H."/>
            <person name="Van de Peer Y."/>
            <person name="Verrier P.J."/>
            <person name="Waters E."/>
            <person name="Wood A."/>
            <person name="Yang L."/>
            <person name="Cove D."/>
            <person name="Cuming A."/>
            <person name="Hasebe M."/>
            <person name="Lucas S."/>
            <person name="Mishler D.B."/>
            <person name="Reski R."/>
            <person name="Grigoriev I."/>
            <person name="Quatrano R.S."/>
            <person name="Boore J.L."/>
        </authorList>
    </citation>
    <scope>NUCLEOTIDE SEQUENCE [LARGE SCALE GENOMIC DNA]</scope>
    <source>
        <strain evidence="6 7">cv. Gransden 2004</strain>
    </source>
</reference>
<dbReference type="EMBL" id="ABEU02000017">
    <property type="status" value="NOT_ANNOTATED_CDS"/>
    <property type="molecule type" value="Genomic_DNA"/>
</dbReference>
<sequence>MQFADACFDVVVDKGSLDALMGEVLDISLEATSYLSEVKRVLRPGGKYACVTQAHVNVLGLLLQTFRQGWLLNVHKILLVSNNSNPQSQPYLFYAIKNSAEDLAPVKCFFGNSQNPCTESQMQLVLDAVKEENRLRSEGGLIDTADVFGQLHQGRRTPLTLGGLYPTVVLDAKPDAEPPAIRCGVFLVPKSRAHEWLFSSEEGQWQVIETAQAGRLILVTLDAQQTDMEYIKQVLSPSIKHLLPLDCRESDTIPYMTTNDALSERILLEEIESPVTGIIHVEEVVLLTEDSLSRRAEASKPKQYRRLVFRRNPNLIQSEASLIPVERNSKERARSKNVVDIARRPNGKKKKSRHKMRDLILSSYPGDEELRVDFSYLSSEYHAGMISGLCLNAHNLEQWISAKEPIRAMIVGLGAGLLPMFVHNHIPVNTIQVVELDGVVGDVAKRHFGFVETERMQLCIADGVEAVSAIARNTSISLRQDSTSGKNPLGDLPSTKSSHTSVGGEVTSKVLLAEVARPPLHAYEIYGHSGGSSNMQEKLHILIIDADSEDPSTGLSCPPGEFLEEPFLRSAKEALVEGGILAINVVSRASSPHITAVALLQKVFEEVYDLEIEEHVNRVLFALSQQSHKSGEGVIEKARVFERITRAFAPWKNGPSVKEYAKKIKRLK</sequence>
<reference evidence="6 7" key="2">
    <citation type="journal article" date="2018" name="Plant J.">
        <title>The Physcomitrella patens chromosome-scale assembly reveals moss genome structure and evolution.</title>
        <authorList>
            <person name="Lang D."/>
            <person name="Ullrich K.K."/>
            <person name="Murat F."/>
            <person name="Fuchs J."/>
            <person name="Jenkins J."/>
            <person name="Haas F.B."/>
            <person name="Piednoel M."/>
            <person name="Gundlach H."/>
            <person name="Van Bel M."/>
            <person name="Meyberg R."/>
            <person name="Vives C."/>
            <person name="Morata J."/>
            <person name="Symeonidi A."/>
            <person name="Hiss M."/>
            <person name="Muchero W."/>
            <person name="Kamisugi Y."/>
            <person name="Saleh O."/>
            <person name="Blanc G."/>
            <person name="Decker E.L."/>
            <person name="van Gessel N."/>
            <person name="Grimwood J."/>
            <person name="Hayes R.D."/>
            <person name="Graham S.W."/>
            <person name="Gunter L.E."/>
            <person name="McDaniel S.F."/>
            <person name="Hoernstein S.N.W."/>
            <person name="Larsson A."/>
            <person name="Li F.W."/>
            <person name="Perroud P.F."/>
            <person name="Phillips J."/>
            <person name="Ranjan P."/>
            <person name="Rokshar D.S."/>
            <person name="Rothfels C.J."/>
            <person name="Schneider L."/>
            <person name="Shu S."/>
            <person name="Stevenson D.W."/>
            <person name="Thummler F."/>
            <person name="Tillich M."/>
            <person name="Villarreal Aguilar J.C."/>
            <person name="Widiez T."/>
            <person name="Wong G.K."/>
            <person name="Wymore A."/>
            <person name="Zhang Y."/>
            <person name="Zimmer A.D."/>
            <person name="Quatrano R.S."/>
            <person name="Mayer K.F.X."/>
            <person name="Goodstein D."/>
            <person name="Casacuberta J.M."/>
            <person name="Vandepoele K."/>
            <person name="Reski R."/>
            <person name="Cuming A.C."/>
            <person name="Tuskan G.A."/>
            <person name="Maumus F."/>
            <person name="Salse J."/>
            <person name="Schmutz J."/>
            <person name="Rensing S.A."/>
        </authorList>
    </citation>
    <scope>NUCLEOTIDE SEQUENCE [LARGE SCALE GENOMIC DNA]</scope>
    <source>
        <strain evidence="6 7">cv. Gransden 2004</strain>
    </source>
</reference>
<dbReference type="GO" id="GO:0008168">
    <property type="term" value="F:methyltransferase activity"/>
    <property type="evidence" value="ECO:0007669"/>
    <property type="project" value="UniProtKB-KW"/>
</dbReference>
<dbReference type="EnsemblPlants" id="Pp3c17_2650V3.4">
    <property type="protein sequence ID" value="Pp3c17_2650V3.4"/>
    <property type="gene ID" value="Pp3c17_2650"/>
</dbReference>
<name>A0A7I4BC80_PHYPA</name>
<evidence type="ECO:0000313" key="7">
    <source>
        <dbReference type="Proteomes" id="UP000006727"/>
    </source>
</evidence>
<dbReference type="Gene3D" id="3.40.50.150">
    <property type="entry name" value="Vaccinia Virus protein VP39"/>
    <property type="match status" value="2"/>
</dbReference>
<gene>
    <name evidence="6" type="primary">LOC112294657</name>
</gene>
<dbReference type="EnsemblPlants" id="Pp3c17_2650V3.5">
    <property type="protein sequence ID" value="Pp3c17_2650V3.5"/>
    <property type="gene ID" value="Pp3c17_2650"/>
</dbReference>
<dbReference type="InterPro" id="IPR029063">
    <property type="entry name" value="SAM-dependent_MTases_sf"/>
</dbReference>
<keyword evidence="7" id="KW-1185">Reference proteome</keyword>
<dbReference type="InterPro" id="IPR051419">
    <property type="entry name" value="Lys/N-term_MeTrsfase_sf"/>
</dbReference>
<proteinExistence type="inferred from homology"/>
<dbReference type="PANTHER" id="PTHR12176">
    <property type="entry name" value="SAM-DEPENDENT METHYLTRANSFERASE SUPERFAMILY PROTEIN"/>
    <property type="match status" value="1"/>
</dbReference>
<keyword evidence="2" id="KW-0489">Methyltransferase</keyword>
<comment type="similarity">
    <text evidence="1">Belongs to the methyltransferase superfamily.</text>
</comment>